<dbReference type="InterPro" id="IPR002197">
    <property type="entry name" value="HTH_Fis"/>
</dbReference>
<dbReference type="PROSITE" id="PS00688">
    <property type="entry name" value="SIGMA54_INTERACT_3"/>
    <property type="match status" value="1"/>
</dbReference>
<dbReference type="InterPro" id="IPR058031">
    <property type="entry name" value="AAA_lid_NorR"/>
</dbReference>
<dbReference type="EMBL" id="PDWN01000009">
    <property type="protein sequence ID" value="KAF1694056.1"/>
    <property type="molecule type" value="Genomic_DNA"/>
</dbReference>
<evidence type="ECO:0000256" key="6">
    <source>
        <dbReference type="SAM" id="MobiDB-lite"/>
    </source>
</evidence>
<keyword evidence="5" id="KW-0804">Transcription</keyword>
<dbReference type="Pfam" id="PF25601">
    <property type="entry name" value="AAA_lid_14"/>
    <property type="match status" value="1"/>
</dbReference>
<gene>
    <name evidence="8" type="ORF">CSC65_10370</name>
</gene>
<dbReference type="RefSeq" id="WP_162410523.1">
    <property type="nucleotide sequence ID" value="NZ_PDWN01000009.1"/>
</dbReference>
<evidence type="ECO:0000256" key="1">
    <source>
        <dbReference type="ARBA" id="ARBA00022741"/>
    </source>
</evidence>
<organism evidence="8 9">
    <name type="scientific">Pseudoxanthomonas daejeonensis</name>
    <dbReference type="NCBI Taxonomy" id="266062"/>
    <lineage>
        <taxon>Bacteria</taxon>
        <taxon>Pseudomonadati</taxon>
        <taxon>Pseudomonadota</taxon>
        <taxon>Gammaproteobacteria</taxon>
        <taxon>Lysobacterales</taxon>
        <taxon>Lysobacteraceae</taxon>
        <taxon>Pseudoxanthomonas</taxon>
    </lineage>
</organism>
<dbReference type="Gene3D" id="1.10.10.60">
    <property type="entry name" value="Homeodomain-like"/>
    <property type="match status" value="1"/>
</dbReference>
<dbReference type="SMART" id="SM00382">
    <property type="entry name" value="AAA"/>
    <property type="match status" value="1"/>
</dbReference>
<dbReference type="InterPro" id="IPR002078">
    <property type="entry name" value="Sigma_54_int"/>
</dbReference>
<keyword evidence="4" id="KW-0238">DNA-binding</keyword>
<dbReference type="PRINTS" id="PR01590">
    <property type="entry name" value="HTHFIS"/>
</dbReference>
<dbReference type="PANTHER" id="PTHR32071:SF117">
    <property type="entry name" value="PTS-DEPENDENT DIHYDROXYACETONE KINASE OPERON REGULATORY PROTEIN-RELATED"/>
    <property type="match status" value="1"/>
</dbReference>
<sequence length="482" mass="52327">MSESRILVIDSQAERAERVCGLLEFMDLNPRWSASPADVATARQRPTDWMALVVGELDDAQAARDFFAWLGATPLPPPILLLEGDTANFAATHGLHEAGVWPLESPIRHAQLEACLRRASLKRLDAEAQAGVAVQDSGPTGNGVAVQRLRRMIGQVAPFDTTVLVLGESGTGKEVAARAIHQQSARRDGPFVAINCGAIPPDLLESELFGHEKGAFTGALSARKGRFEMAEGGTLLLDEIGDMSMPMQVKLLRVLQERSFERVGGNQTIKCNVRVVAATHRHLEERIAEGSFREDLFYRLNVFPIDMPPLRERRDDLPALVDTIAGQLARTGRGEVRFAREALAALAGYAWPGNVRELTNLVERLAVLNPGGLVRLDDLPARYRAHVPAGSEPAPLPQQAPASEPVAAAATPPAADAASLPEDGLDLREHMARIELQLIREALERSQGVVAHAAQLLGLRRTTLVEKLRKYGIERDPAELVG</sequence>
<evidence type="ECO:0000259" key="7">
    <source>
        <dbReference type="PROSITE" id="PS50045"/>
    </source>
</evidence>
<dbReference type="InterPro" id="IPR025944">
    <property type="entry name" value="Sigma_54_int_dom_CS"/>
</dbReference>
<dbReference type="InterPro" id="IPR027417">
    <property type="entry name" value="P-loop_NTPase"/>
</dbReference>
<comment type="caution">
    <text evidence="8">The sequence shown here is derived from an EMBL/GenBank/DDBJ whole genome shotgun (WGS) entry which is preliminary data.</text>
</comment>
<proteinExistence type="predicted"/>
<feature type="compositionally biased region" description="Low complexity" evidence="6">
    <location>
        <begin position="400"/>
        <end position="418"/>
    </location>
</feature>
<protein>
    <submittedName>
        <fullName evidence="8">Fis family transcriptional regulator</fullName>
    </submittedName>
</protein>
<dbReference type="PANTHER" id="PTHR32071">
    <property type="entry name" value="TRANSCRIPTIONAL REGULATORY PROTEIN"/>
    <property type="match status" value="1"/>
</dbReference>
<dbReference type="SUPFAM" id="SSF52540">
    <property type="entry name" value="P-loop containing nucleoside triphosphate hydrolases"/>
    <property type="match status" value="1"/>
</dbReference>
<name>A0ABQ6Z699_9GAMM</name>
<evidence type="ECO:0000313" key="9">
    <source>
        <dbReference type="Proteomes" id="UP000788419"/>
    </source>
</evidence>
<keyword evidence="1" id="KW-0547">Nucleotide-binding</keyword>
<dbReference type="PROSITE" id="PS00676">
    <property type="entry name" value="SIGMA54_INTERACT_2"/>
    <property type="match status" value="1"/>
</dbReference>
<dbReference type="Proteomes" id="UP000788419">
    <property type="component" value="Unassembled WGS sequence"/>
</dbReference>
<dbReference type="Gene3D" id="1.10.8.60">
    <property type="match status" value="1"/>
</dbReference>
<dbReference type="CDD" id="cd00009">
    <property type="entry name" value="AAA"/>
    <property type="match status" value="1"/>
</dbReference>
<feature type="region of interest" description="Disordered" evidence="6">
    <location>
        <begin position="387"/>
        <end position="419"/>
    </location>
</feature>
<dbReference type="SUPFAM" id="SSF46689">
    <property type="entry name" value="Homeodomain-like"/>
    <property type="match status" value="1"/>
</dbReference>
<keyword evidence="3" id="KW-0805">Transcription regulation</keyword>
<dbReference type="InterPro" id="IPR003593">
    <property type="entry name" value="AAA+_ATPase"/>
</dbReference>
<reference evidence="8 9" key="1">
    <citation type="submission" date="2017-10" db="EMBL/GenBank/DDBJ databases">
        <title>Whole genome sequencing of members of genus Pseudoxanthomonas.</title>
        <authorList>
            <person name="Kumar S."/>
            <person name="Bansal K."/>
            <person name="Kaur A."/>
            <person name="Patil P."/>
            <person name="Sharma S."/>
            <person name="Patil P.B."/>
        </authorList>
    </citation>
    <scope>NUCLEOTIDE SEQUENCE [LARGE SCALE GENOMIC DNA]</scope>
    <source>
        <strain evidence="8 9">DSM 17801</strain>
    </source>
</reference>
<accession>A0ABQ6Z699</accession>
<dbReference type="Pfam" id="PF06490">
    <property type="entry name" value="FleQ"/>
    <property type="match status" value="1"/>
</dbReference>
<dbReference type="InterPro" id="IPR025943">
    <property type="entry name" value="Sigma_54_int_dom_ATP-bd_2"/>
</dbReference>
<keyword evidence="2" id="KW-0067">ATP-binding</keyword>
<keyword evidence="9" id="KW-1185">Reference proteome</keyword>
<dbReference type="InterPro" id="IPR009057">
    <property type="entry name" value="Homeodomain-like_sf"/>
</dbReference>
<dbReference type="PROSITE" id="PS50045">
    <property type="entry name" value="SIGMA54_INTERACT_4"/>
    <property type="match status" value="1"/>
</dbReference>
<evidence type="ECO:0000256" key="4">
    <source>
        <dbReference type="ARBA" id="ARBA00023125"/>
    </source>
</evidence>
<evidence type="ECO:0000256" key="5">
    <source>
        <dbReference type="ARBA" id="ARBA00023163"/>
    </source>
</evidence>
<evidence type="ECO:0000256" key="2">
    <source>
        <dbReference type="ARBA" id="ARBA00022840"/>
    </source>
</evidence>
<dbReference type="Pfam" id="PF00158">
    <property type="entry name" value="Sigma54_activat"/>
    <property type="match status" value="1"/>
</dbReference>
<evidence type="ECO:0000256" key="3">
    <source>
        <dbReference type="ARBA" id="ARBA00023015"/>
    </source>
</evidence>
<dbReference type="InterPro" id="IPR010518">
    <property type="entry name" value="FleQ"/>
</dbReference>
<dbReference type="Pfam" id="PF02954">
    <property type="entry name" value="HTH_8"/>
    <property type="match status" value="1"/>
</dbReference>
<evidence type="ECO:0000313" key="8">
    <source>
        <dbReference type="EMBL" id="KAF1694056.1"/>
    </source>
</evidence>
<feature type="domain" description="Sigma-54 factor interaction" evidence="7">
    <location>
        <begin position="139"/>
        <end position="367"/>
    </location>
</feature>
<dbReference type="Gene3D" id="3.40.50.300">
    <property type="entry name" value="P-loop containing nucleotide triphosphate hydrolases"/>
    <property type="match status" value="1"/>
</dbReference>